<dbReference type="GO" id="GO:0006612">
    <property type="term" value="P:protein targeting to membrane"/>
    <property type="evidence" value="ECO:0007669"/>
    <property type="project" value="TreeGrafter"/>
</dbReference>
<evidence type="ECO:0000256" key="6">
    <source>
        <dbReference type="ARBA" id="ARBA00023315"/>
    </source>
</evidence>
<name>A0AAQ4D9R1_AMBAM</name>
<feature type="transmembrane region" description="Helical" evidence="7">
    <location>
        <begin position="70"/>
        <end position="94"/>
    </location>
</feature>
<comment type="similarity">
    <text evidence="7">Belongs to the DHHC palmitoyltransferase family.</text>
</comment>
<evidence type="ECO:0000256" key="3">
    <source>
        <dbReference type="ARBA" id="ARBA00022692"/>
    </source>
</evidence>
<evidence type="ECO:0000256" key="5">
    <source>
        <dbReference type="ARBA" id="ARBA00023136"/>
    </source>
</evidence>
<keyword evidence="6 7" id="KW-0012">Acyltransferase</keyword>
<dbReference type="EC" id="2.3.1.225" evidence="7"/>
<feature type="transmembrane region" description="Helical" evidence="7">
    <location>
        <begin position="34"/>
        <end position="58"/>
    </location>
</feature>
<evidence type="ECO:0000256" key="4">
    <source>
        <dbReference type="ARBA" id="ARBA00022989"/>
    </source>
</evidence>
<evidence type="ECO:0000256" key="1">
    <source>
        <dbReference type="ARBA" id="ARBA00004141"/>
    </source>
</evidence>
<keyword evidence="5 7" id="KW-0472">Membrane</keyword>
<comment type="caution">
    <text evidence="9">The sequence shown here is derived from an EMBL/GenBank/DDBJ whole genome shotgun (WGS) entry which is preliminary data.</text>
</comment>
<dbReference type="EMBL" id="JARKHS020033347">
    <property type="protein sequence ID" value="KAK8759201.1"/>
    <property type="molecule type" value="Genomic_DNA"/>
</dbReference>
<comment type="catalytic activity">
    <reaction evidence="7">
        <text>L-cysteinyl-[protein] + hexadecanoyl-CoA = S-hexadecanoyl-L-cysteinyl-[protein] + CoA</text>
        <dbReference type="Rhea" id="RHEA:36683"/>
        <dbReference type="Rhea" id="RHEA-COMP:10131"/>
        <dbReference type="Rhea" id="RHEA-COMP:11032"/>
        <dbReference type="ChEBI" id="CHEBI:29950"/>
        <dbReference type="ChEBI" id="CHEBI:57287"/>
        <dbReference type="ChEBI" id="CHEBI:57379"/>
        <dbReference type="ChEBI" id="CHEBI:74151"/>
        <dbReference type="EC" id="2.3.1.225"/>
    </reaction>
</comment>
<keyword evidence="3 7" id="KW-0812">Transmembrane</keyword>
<keyword evidence="10" id="KW-1185">Reference proteome</keyword>
<evidence type="ECO:0000313" key="10">
    <source>
        <dbReference type="Proteomes" id="UP001321473"/>
    </source>
</evidence>
<evidence type="ECO:0000256" key="2">
    <source>
        <dbReference type="ARBA" id="ARBA00022679"/>
    </source>
</evidence>
<comment type="domain">
    <text evidence="7">The DHHC domain is required for palmitoyltransferase activity.</text>
</comment>
<dbReference type="Proteomes" id="UP001321473">
    <property type="component" value="Unassembled WGS sequence"/>
</dbReference>
<reference evidence="9 10" key="1">
    <citation type="journal article" date="2023" name="Arcadia Sci">
        <title>De novo assembly of a long-read Amblyomma americanum tick genome.</title>
        <authorList>
            <person name="Chou S."/>
            <person name="Poskanzer K.E."/>
            <person name="Rollins M."/>
            <person name="Thuy-Boun P.S."/>
        </authorList>
    </citation>
    <scope>NUCLEOTIDE SEQUENCE [LARGE SCALE GENOMIC DNA]</scope>
    <source>
        <strain evidence="9">F_SG_1</strain>
        <tissue evidence="9">Salivary glands</tissue>
    </source>
</reference>
<sequence>MRHLKNRLPCRCIPKMDHHCPWLNNCVCFSSYKFFLLTLLYVALLAAFTLVTTSSFAWDAANTLELSAGSLAHIGFLVVVGGALTLLVGGFFSVHLRLVYNNQTTLEGMRAYAFADRGDSFDIGPCKNFAQVGLDKTNQANHD</sequence>
<dbReference type="PROSITE" id="PS50216">
    <property type="entry name" value="DHHC"/>
    <property type="match status" value="1"/>
</dbReference>
<dbReference type="PANTHER" id="PTHR22883">
    <property type="entry name" value="ZINC FINGER DHHC DOMAIN CONTAINING PROTEIN"/>
    <property type="match status" value="1"/>
</dbReference>
<evidence type="ECO:0000256" key="7">
    <source>
        <dbReference type="RuleBase" id="RU079119"/>
    </source>
</evidence>
<dbReference type="GO" id="GO:0016020">
    <property type="term" value="C:membrane"/>
    <property type="evidence" value="ECO:0007669"/>
    <property type="project" value="UniProtKB-SubCell"/>
</dbReference>
<accession>A0AAQ4D9R1</accession>
<dbReference type="GO" id="GO:0019706">
    <property type="term" value="F:protein-cysteine S-palmitoyltransferase activity"/>
    <property type="evidence" value="ECO:0007669"/>
    <property type="project" value="UniProtKB-EC"/>
</dbReference>
<protein>
    <recommendedName>
        <fullName evidence="7">Palmitoyltransferase</fullName>
        <ecNumber evidence="7">2.3.1.225</ecNumber>
    </recommendedName>
</protein>
<dbReference type="InterPro" id="IPR001594">
    <property type="entry name" value="Palmitoyltrfase_DHHC"/>
</dbReference>
<keyword evidence="2 7" id="KW-0808">Transferase</keyword>
<dbReference type="Pfam" id="PF01529">
    <property type="entry name" value="DHHC"/>
    <property type="match status" value="1"/>
</dbReference>
<comment type="subcellular location">
    <subcellularLocation>
        <location evidence="1">Membrane</location>
        <topology evidence="1">Multi-pass membrane protein</topology>
    </subcellularLocation>
</comment>
<dbReference type="PANTHER" id="PTHR22883:SF147">
    <property type="entry name" value="PALMITOYLTRANSFERASE"/>
    <property type="match status" value="1"/>
</dbReference>
<dbReference type="GO" id="GO:0016188">
    <property type="term" value="P:synaptic vesicle maturation"/>
    <property type="evidence" value="ECO:0007669"/>
    <property type="project" value="TreeGrafter"/>
</dbReference>
<feature type="domain" description="Palmitoyltransferase DHHC" evidence="8">
    <location>
        <begin position="11"/>
        <end position="110"/>
    </location>
</feature>
<dbReference type="GO" id="GO:0005794">
    <property type="term" value="C:Golgi apparatus"/>
    <property type="evidence" value="ECO:0007669"/>
    <property type="project" value="TreeGrafter"/>
</dbReference>
<proteinExistence type="inferred from homology"/>
<keyword evidence="4 7" id="KW-1133">Transmembrane helix</keyword>
<dbReference type="InterPro" id="IPR039859">
    <property type="entry name" value="PFA4/ZDH16/20/ERF2-like"/>
</dbReference>
<dbReference type="AlphaFoldDB" id="A0AAQ4D9R1"/>
<organism evidence="9 10">
    <name type="scientific">Amblyomma americanum</name>
    <name type="common">Lone star tick</name>
    <dbReference type="NCBI Taxonomy" id="6943"/>
    <lineage>
        <taxon>Eukaryota</taxon>
        <taxon>Metazoa</taxon>
        <taxon>Ecdysozoa</taxon>
        <taxon>Arthropoda</taxon>
        <taxon>Chelicerata</taxon>
        <taxon>Arachnida</taxon>
        <taxon>Acari</taxon>
        <taxon>Parasitiformes</taxon>
        <taxon>Ixodida</taxon>
        <taxon>Ixodoidea</taxon>
        <taxon>Ixodidae</taxon>
        <taxon>Amblyomminae</taxon>
        <taxon>Amblyomma</taxon>
    </lineage>
</organism>
<evidence type="ECO:0000259" key="8">
    <source>
        <dbReference type="Pfam" id="PF01529"/>
    </source>
</evidence>
<dbReference type="GO" id="GO:0005783">
    <property type="term" value="C:endoplasmic reticulum"/>
    <property type="evidence" value="ECO:0007669"/>
    <property type="project" value="TreeGrafter"/>
</dbReference>
<gene>
    <name evidence="9" type="ORF">V5799_003168</name>
</gene>
<evidence type="ECO:0000313" key="9">
    <source>
        <dbReference type="EMBL" id="KAK8759201.1"/>
    </source>
</evidence>